<reference evidence="2 3" key="1">
    <citation type="submission" date="2019-10" db="EMBL/GenBank/DDBJ databases">
        <title>Rubrobacter sp nov SCSIO 52090 isolated from a deep-sea sediment in the South China Sea.</title>
        <authorList>
            <person name="Chen R.W."/>
        </authorList>
    </citation>
    <scope>NUCLEOTIDE SEQUENCE [LARGE SCALE GENOMIC DNA]</scope>
    <source>
        <strain evidence="2 3">SCSIO 52909</strain>
    </source>
</reference>
<organism evidence="2 3">
    <name type="scientific">Rubrobacter tropicus</name>
    <dbReference type="NCBI Taxonomy" id="2653851"/>
    <lineage>
        <taxon>Bacteria</taxon>
        <taxon>Bacillati</taxon>
        <taxon>Actinomycetota</taxon>
        <taxon>Rubrobacteria</taxon>
        <taxon>Rubrobacterales</taxon>
        <taxon>Rubrobacteraceae</taxon>
        <taxon>Rubrobacter</taxon>
    </lineage>
</organism>
<dbReference type="PANTHER" id="PTHR34202">
    <property type="entry name" value="UPF0548 PROTEIN"/>
    <property type="match status" value="1"/>
</dbReference>
<evidence type="ECO:0000313" key="2">
    <source>
        <dbReference type="EMBL" id="QIN81757.1"/>
    </source>
</evidence>
<dbReference type="EMBL" id="CP045119">
    <property type="protein sequence ID" value="QIN81757.1"/>
    <property type="molecule type" value="Genomic_DNA"/>
</dbReference>
<name>A0A6G8Q604_9ACTN</name>
<dbReference type="PIRSF" id="PIRSF010260">
    <property type="entry name" value="UCP010260"/>
    <property type="match status" value="1"/>
</dbReference>
<protein>
    <submittedName>
        <fullName evidence="2">DUF1990 family protein</fullName>
    </submittedName>
</protein>
<sequence>MDHSRVRLGEGEEVFGRAVGALFAWKMFDVGWARLLPEDARVEVGATVGVLARHYGFWSLNLSRVVYGIEADGPVRRRGFAYGTLPEHGESGEERFTVEWHEDGSIFYDLYAFSRPAHPLARLGRPFARGLQRRFARDSLRAMVRAAGGEGAPGR</sequence>
<dbReference type="PANTHER" id="PTHR34202:SF1">
    <property type="entry name" value="UPF0548 PROTEIN"/>
    <property type="match status" value="1"/>
</dbReference>
<dbReference type="Proteomes" id="UP000501452">
    <property type="component" value="Chromosome"/>
</dbReference>
<keyword evidence="3" id="KW-1185">Reference proteome</keyword>
<dbReference type="KEGG" id="rub:GBA63_03225"/>
<evidence type="ECO:0000313" key="3">
    <source>
        <dbReference type="Proteomes" id="UP000501452"/>
    </source>
</evidence>
<evidence type="ECO:0000259" key="1">
    <source>
        <dbReference type="Pfam" id="PF09348"/>
    </source>
</evidence>
<dbReference type="Pfam" id="PF09348">
    <property type="entry name" value="DUF1990"/>
    <property type="match status" value="1"/>
</dbReference>
<proteinExistence type="predicted"/>
<dbReference type="InterPro" id="IPR018960">
    <property type="entry name" value="DUF1990"/>
</dbReference>
<dbReference type="InterPro" id="IPR014457">
    <property type="entry name" value="UCP010260"/>
</dbReference>
<accession>A0A6G8Q604</accession>
<gene>
    <name evidence="2" type="ORF">GBA63_03225</name>
</gene>
<dbReference type="AlphaFoldDB" id="A0A6G8Q604"/>
<feature type="domain" description="DUF1990" evidence="1">
    <location>
        <begin position="2"/>
        <end position="142"/>
    </location>
</feature>